<proteinExistence type="predicted"/>
<dbReference type="AlphaFoldDB" id="A0A0F9GXV2"/>
<dbReference type="EMBL" id="LAZR01016643">
    <property type="protein sequence ID" value="KKM03624.1"/>
    <property type="molecule type" value="Genomic_DNA"/>
</dbReference>
<organism evidence="3">
    <name type="scientific">marine sediment metagenome</name>
    <dbReference type="NCBI Taxonomy" id="412755"/>
    <lineage>
        <taxon>unclassified sequences</taxon>
        <taxon>metagenomes</taxon>
        <taxon>ecological metagenomes</taxon>
    </lineage>
</organism>
<protein>
    <submittedName>
        <fullName evidence="3">Uncharacterized protein</fullName>
    </submittedName>
</protein>
<reference evidence="3" key="1">
    <citation type="journal article" date="2015" name="Nature">
        <title>Complex archaea that bridge the gap between prokaryotes and eukaryotes.</title>
        <authorList>
            <person name="Spang A."/>
            <person name="Saw J.H."/>
            <person name="Jorgensen S.L."/>
            <person name="Zaremba-Niedzwiedzka K."/>
            <person name="Martijn J."/>
            <person name="Lind A.E."/>
            <person name="van Eijk R."/>
            <person name="Schleper C."/>
            <person name="Guy L."/>
            <person name="Ettema T.J."/>
        </authorList>
    </citation>
    <scope>NUCLEOTIDE SEQUENCE</scope>
</reference>
<keyword evidence="1" id="KW-0175">Coiled coil</keyword>
<evidence type="ECO:0000313" key="3">
    <source>
        <dbReference type="EMBL" id="KKM03624.1"/>
    </source>
</evidence>
<evidence type="ECO:0000256" key="2">
    <source>
        <dbReference type="SAM" id="MobiDB-lite"/>
    </source>
</evidence>
<name>A0A0F9GXV2_9ZZZZ</name>
<gene>
    <name evidence="3" type="ORF">LCGC14_1772560</name>
</gene>
<comment type="caution">
    <text evidence="3">The sequence shown here is derived from an EMBL/GenBank/DDBJ whole genome shotgun (WGS) entry which is preliminary data.</text>
</comment>
<accession>A0A0F9GXV2</accession>
<sequence>MSTRKRKKPTENIPQPIYKGSSISIDPNLMGHFNVRGRNPLDTEMASEDAMLAQELKNMRVDEIILKRKARMAKLQRELTKLENESQGIIQDGSGMPKISFAMAQQISNLPEAEQRKVIETYAMLSSMSSKNGQNSMLPLLIGFSKTNQGNPQSDMAVYAKAMSDQFQQGISVMQSVQSKEKPSNATELLKIFSGLVEKSMVKPMEDLTKNMTAQPSAFEQILMNPEMFSRAKEIGMFGGKESTGASTHIDLEIEKMRGERELQIKHLDLEWRKSLMEVEAKDRRTDSILSALAPLSALFAGPVSQRMEQLGQSSVAAHGSPPPTQTIATPTTGSTVLLKCLVDMKRP</sequence>
<evidence type="ECO:0000256" key="1">
    <source>
        <dbReference type="SAM" id="Coils"/>
    </source>
</evidence>
<feature type="region of interest" description="Disordered" evidence="2">
    <location>
        <begin position="311"/>
        <end position="332"/>
    </location>
</feature>
<feature type="coiled-coil region" evidence="1">
    <location>
        <begin position="65"/>
        <end position="92"/>
    </location>
</feature>